<dbReference type="EMBL" id="CAKXZT010000146">
    <property type="protein sequence ID" value="CAH2405824.1"/>
    <property type="molecule type" value="Genomic_DNA"/>
</dbReference>
<feature type="region of interest" description="Disordered" evidence="1">
    <location>
        <begin position="46"/>
        <end position="80"/>
    </location>
</feature>
<organism evidence="2 3">
    <name type="scientific">Mesorhizobium escarrei</name>
    <dbReference type="NCBI Taxonomy" id="666018"/>
    <lineage>
        <taxon>Bacteria</taxon>
        <taxon>Pseudomonadati</taxon>
        <taxon>Pseudomonadota</taxon>
        <taxon>Alphaproteobacteria</taxon>
        <taxon>Hyphomicrobiales</taxon>
        <taxon>Phyllobacteriaceae</taxon>
        <taxon>Mesorhizobium</taxon>
    </lineage>
</organism>
<proteinExistence type="predicted"/>
<sequence>MDLPDVTSNTLRVRFENQGWAFRRIMFPPNGDEDHGVGDVDALFIAAPEPSPARHPSEGASSSAKLARSGSSARRPKPRQ</sequence>
<dbReference type="Proteomes" id="UP001153050">
    <property type="component" value="Unassembled WGS sequence"/>
</dbReference>
<evidence type="ECO:0000313" key="2">
    <source>
        <dbReference type="EMBL" id="CAH2405824.1"/>
    </source>
</evidence>
<comment type="caution">
    <text evidence="2">The sequence shown here is derived from an EMBL/GenBank/DDBJ whole genome shotgun (WGS) entry which is preliminary data.</text>
</comment>
<name>A0ABN8K891_9HYPH</name>
<reference evidence="2 3" key="1">
    <citation type="submission" date="2022-03" db="EMBL/GenBank/DDBJ databases">
        <authorList>
            <person name="Brunel B."/>
        </authorList>
    </citation>
    <scope>NUCLEOTIDE SEQUENCE [LARGE SCALE GENOMIC DNA]</scope>
    <source>
        <strain evidence="2">STM5069sample</strain>
    </source>
</reference>
<gene>
    <name evidence="2" type="ORF">MES5069_50024</name>
</gene>
<keyword evidence="3" id="KW-1185">Reference proteome</keyword>
<evidence type="ECO:0000313" key="3">
    <source>
        <dbReference type="Proteomes" id="UP001153050"/>
    </source>
</evidence>
<evidence type="ECO:0000256" key="1">
    <source>
        <dbReference type="SAM" id="MobiDB-lite"/>
    </source>
</evidence>
<protein>
    <submittedName>
        <fullName evidence="2">Uncharacterized protein</fullName>
    </submittedName>
</protein>
<feature type="compositionally biased region" description="Low complexity" evidence="1">
    <location>
        <begin position="60"/>
        <end position="73"/>
    </location>
</feature>
<accession>A0ABN8K891</accession>